<dbReference type="GO" id="GO:0005737">
    <property type="term" value="C:cytoplasm"/>
    <property type="evidence" value="ECO:0007669"/>
    <property type="project" value="UniProtKB-SubCell"/>
</dbReference>
<feature type="domain" description="Centrosomal protein CEP104 Zn finger" evidence="1">
    <location>
        <begin position="457"/>
        <end position="568"/>
    </location>
</feature>
<evidence type="ECO:0000313" key="3">
    <source>
        <dbReference type="Proteomes" id="UP000038040"/>
    </source>
</evidence>
<accession>A0A0N4U2K9</accession>
<dbReference type="Pfam" id="PF21040">
    <property type="entry name" value="CEP104-like_TOG"/>
    <property type="match status" value="1"/>
</dbReference>
<name>A0A0N4U2K9_DRAME</name>
<evidence type="ECO:0000313" key="4">
    <source>
        <dbReference type="Proteomes" id="UP000274756"/>
    </source>
</evidence>
<keyword evidence="4" id="KW-1185">Reference proteome</keyword>
<dbReference type="InterPro" id="IPR016024">
    <property type="entry name" value="ARM-type_fold"/>
</dbReference>
<reference evidence="5" key="1">
    <citation type="submission" date="2017-02" db="UniProtKB">
        <authorList>
            <consortium name="WormBaseParasite"/>
        </authorList>
    </citation>
    <scope>IDENTIFICATION</scope>
</reference>
<dbReference type="GO" id="GO:0015631">
    <property type="term" value="F:tubulin binding"/>
    <property type="evidence" value="ECO:0007669"/>
    <property type="project" value="InterPro"/>
</dbReference>
<evidence type="ECO:0000313" key="5">
    <source>
        <dbReference type="WBParaSite" id="DME_0000092101-mRNA-1"/>
    </source>
</evidence>
<dbReference type="InterPro" id="IPR048738">
    <property type="entry name" value="CEP104_Znf"/>
</dbReference>
<dbReference type="Pfam" id="PF21039">
    <property type="entry name" value="CEP104_ZnF"/>
    <property type="match status" value="1"/>
</dbReference>
<dbReference type="STRING" id="318479.A0A0N4U2K9"/>
<sequence>MSVSNFKIFLAEPDKRQEIRDQINDLYREISIRIDLDKKENLPNIINSRNGEDFSKSYVPRLFTPIKLNSPDQPPLIENFGTRVELTANQKRQSNEYHLSDNIGNQIQLGSHITSKAVNKFLEKENTIVPAALQRCNNSIVNRRSGIFGVKEVNAREELLNVMHPSDRSYASKAMDIYGFDTIMNSYSKNWKNRQKSLNAIIEKLETVNDMKKSSIYLEYSMPIICNGLRDHLLAIYGSALNTLIFIINEFIPRWKLHKYYANYIAAKTSDILISRASSTINIATCYLSRFLAPFISSKFSRTDTGKADIVWNAVNFFNAPNVKIGLTEKNICKFATSCLKHRDAKIRERGKNLLIHIYSLAENKEYIRSQLPLLAKANYDRNPLLRNIMKEFARIDSNSLSAKTRGRSQSCAAVPAVNKTTGLSKIDNNKRPRTVTMVEDENMITKINNKETIDKMCMYCGEISNEFTPDALKMHFTSKCYMLCKCELCDAILEINTLKEHRQQHCKLKDQFKQCSRCEEPIHQKEYSRHLSLKQCRVAKPEEVAGRCLLCHMDVIPNNDIGWKIHLKDKCSKNTRRKSTKSQRYKFADNIPTVITR</sequence>
<proteinExistence type="predicted"/>
<evidence type="ECO:0000259" key="1">
    <source>
        <dbReference type="Pfam" id="PF21039"/>
    </source>
</evidence>
<dbReference type="WBParaSite" id="DME_0000092101-mRNA-1">
    <property type="protein sequence ID" value="DME_0000092101-mRNA-1"/>
    <property type="gene ID" value="DME_0000092101"/>
</dbReference>
<dbReference type="EMBL" id="UYYG01001152">
    <property type="protein sequence ID" value="VDN55308.1"/>
    <property type="molecule type" value="Genomic_DNA"/>
</dbReference>
<dbReference type="Proteomes" id="UP000274756">
    <property type="component" value="Unassembled WGS sequence"/>
</dbReference>
<dbReference type="InterPro" id="IPR011989">
    <property type="entry name" value="ARM-like"/>
</dbReference>
<dbReference type="GO" id="GO:0005929">
    <property type="term" value="C:cilium"/>
    <property type="evidence" value="ECO:0007669"/>
    <property type="project" value="TreeGrafter"/>
</dbReference>
<dbReference type="InterPro" id="IPR052607">
    <property type="entry name" value="CEP104-like"/>
</dbReference>
<dbReference type="Proteomes" id="UP000038040">
    <property type="component" value="Unplaced"/>
</dbReference>
<dbReference type="PANTHER" id="PTHR13371">
    <property type="entry name" value="GLYCINE-, GLUTAMATE-, THIENYLCYCLOHEXYLPIPERIDINE-BINDING PROTEIN"/>
    <property type="match status" value="1"/>
</dbReference>
<dbReference type="SUPFAM" id="SSF48371">
    <property type="entry name" value="ARM repeat"/>
    <property type="match status" value="1"/>
</dbReference>
<evidence type="ECO:0000313" key="2">
    <source>
        <dbReference type="EMBL" id="VDN55308.1"/>
    </source>
</evidence>
<gene>
    <name evidence="2" type="ORF">DME_LOCUS5281</name>
</gene>
<dbReference type="PANTHER" id="PTHR13371:SF0">
    <property type="entry name" value="CENTROSOMAL PROTEIN OF 104 KDA"/>
    <property type="match status" value="1"/>
</dbReference>
<reference evidence="2 4" key="2">
    <citation type="submission" date="2018-11" db="EMBL/GenBank/DDBJ databases">
        <authorList>
            <consortium name="Pathogen Informatics"/>
        </authorList>
    </citation>
    <scope>NUCLEOTIDE SEQUENCE [LARGE SCALE GENOMIC DNA]</scope>
</reference>
<dbReference type="Gene3D" id="1.25.10.10">
    <property type="entry name" value="Leucine-rich Repeat Variant"/>
    <property type="match status" value="1"/>
</dbReference>
<dbReference type="AlphaFoldDB" id="A0A0N4U2K9"/>
<protein>
    <submittedName>
        <fullName evidence="5">C2H2-type domain-containing protein</fullName>
    </submittedName>
</protein>
<dbReference type="OrthoDB" id="66599at2759"/>
<organism evidence="3 5">
    <name type="scientific">Dracunculus medinensis</name>
    <name type="common">Guinea worm</name>
    <dbReference type="NCBI Taxonomy" id="318479"/>
    <lineage>
        <taxon>Eukaryota</taxon>
        <taxon>Metazoa</taxon>
        <taxon>Ecdysozoa</taxon>
        <taxon>Nematoda</taxon>
        <taxon>Chromadorea</taxon>
        <taxon>Rhabditida</taxon>
        <taxon>Spirurina</taxon>
        <taxon>Dracunculoidea</taxon>
        <taxon>Dracunculidae</taxon>
        <taxon>Dracunculus</taxon>
    </lineage>
</organism>